<dbReference type="AlphaFoldDB" id="A0A7Y9LQT0"/>
<gene>
    <name evidence="1" type="ORF">FHU41_000100</name>
</gene>
<dbReference type="Proteomes" id="UP000521748">
    <property type="component" value="Unassembled WGS sequence"/>
</dbReference>
<evidence type="ECO:0000313" key="1">
    <source>
        <dbReference type="EMBL" id="NYE93879.1"/>
    </source>
</evidence>
<reference evidence="1 2" key="1">
    <citation type="submission" date="2020-07" db="EMBL/GenBank/DDBJ databases">
        <title>Sequencing the genomes of 1000 actinobacteria strains.</title>
        <authorList>
            <person name="Klenk H.-P."/>
        </authorList>
    </citation>
    <scope>NUCLEOTIDE SEQUENCE [LARGE SCALE GENOMIC DNA]</scope>
    <source>
        <strain evidence="1 2">DSM 102047</strain>
    </source>
</reference>
<dbReference type="RefSeq" id="WP_281360495.1">
    <property type="nucleotide sequence ID" value="NZ_JACBYQ010000001.1"/>
</dbReference>
<keyword evidence="2" id="KW-1185">Reference proteome</keyword>
<evidence type="ECO:0000313" key="2">
    <source>
        <dbReference type="Proteomes" id="UP000521748"/>
    </source>
</evidence>
<comment type="caution">
    <text evidence="1">The sequence shown here is derived from an EMBL/GenBank/DDBJ whole genome shotgun (WGS) entry which is preliminary data.</text>
</comment>
<dbReference type="EMBL" id="JACBYQ010000001">
    <property type="protein sequence ID" value="NYE93879.1"/>
    <property type="molecule type" value="Genomic_DNA"/>
</dbReference>
<proteinExistence type="predicted"/>
<name>A0A7Y9LQT0_9MICC</name>
<organism evidence="1 2">
    <name type="scientific">Psychromicrobium silvestre</name>
    <dbReference type="NCBI Taxonomy" id="1645614"/>
    <lineage>
        <taxon>Bacteria</taxon>
        <taxon>Bacillati</taxon>
        <taxon>Actinomycetota</taxon>
        <taxon>Actinomycetes</taxon>
        <taxon>Micrococcales</taxon>
        <taxon>Micrococcaceae</taxon>
        <taxon>Psychromicrobium</taxon>
    </lineage>
</organism>
<accession>A0A7Y9LQT0</accession>
<sequence length="43" mass="4299">MTAGFVAGLVSGPALHVRVLDRGEVAGGTFDAPAEEVGDSADR</sequence>
<protein>
    <submittedName>
        <fullName evidence="1">Uncharacterized protein</fullName>
    </submittedName>
</protein>